<proteinExistence type="predicted"/>
<evidence type="ECO:0000313" key="1">
    <source>
        <dbReference type="EMBL" id="MBE1582705.1"/>
    </source>
</evidence>
<keyword evidence="2" id="KW-1185">Reference proteome</keyword>
<dbReference type="RefSeq" id="WP_192783940.1">
    <property type="nucleotide sequence ID" value="NZ_JADBEK010000001.1"/>
</dbReference>
<comment type="caution">
    <text evidence="1">The sequence shown here is derived from an EMBL/GenBank/DDBJ whole genome shotgun (WGS) entry which is preliminary data.</text>
</comment>
<reference evidence="1 2" key="1">
    <citation type="submission" date="2020-10" db="EMBL/GenBank/DDBJ databases">
        <title>Sequencing the genomes of 1000 actinobacteria strains.</title>
        <authorList>
            <person name="Klenk H.-P."/>
        </authorList>
    </citation>
    <scope>NUCLEOTIDE SEQUENCE [LARGE SCALE GENOMIC DNA]</scope>
    <source>
        <strain evidence="1 2">DSM 43173</strain>
    </source>
</reference>
<sequence length="176" mass="19084">MDVADLVPAILTTCSGLRRGEVAGEFGAEPRMAKQCGTRALVGGRSVGSLSAFPIGVRLLNRWVTLYSSGRACRPATWGAVKKRAMIRQTYSELAFSFCERCQAPPAVVTQSGDLTVRNVGRSRSIRQHGRFPRGRAEFPDKVVDHVARRTKTPAGTLGCTGWSGRTIERHLSGDP</sequence>
<evidence type="ECO:0000313" key="2">
    <source>
        <dbReference type="Proteomes" id="UP000633509"/>
    </source>
</evidence>
<organism evidence="1 2">
    <name type="scientific">Nonomuraea angiospora</name>
    <dbReference type="NCBI Taxonomy" id="46172"/>
    <lineage>
        <taxon>Bacteria</taxon>
        <taxon>Bacillati</taxon>
        <taxon>Actinomycetota</taxon>
        <taxon>Actinomycetes</taxon>
        <taxon>Streptosporangiales</taxon>
        <taxon>Streptosporangiaceae</taxon>
        <taxon>Nonomuraea</taxon>
    </lineage>
</organism>
<evidence type="ECO:0008006" key="3">
    <source>
        <dbReference type="Google" id="ProtNLM"/>
    </source>
</evidence>
<protein>
    <recommendedName>
        <fullName evidence="3">Transposase</fullName>
    </recommendedName>
</protein>
<dbReference type="Proteomes" id="UP000633509">
    <property type="component" value="Unassembled WGS sequence"/>
</dbReference>
<name>A0ABR9LQK6_9ACTN</name>
<dbReference type="EMBL" id="JADBEK010000001">
    <property type="protein sequence ID" value="MBE1582705.1"/>
    <property type="molecule type" value="Genomic_DNA"/>
</dbReference>
<gene>
    <name evidence="1" type="ORF">H4W80_000963</name>
</gene>
<accession>A0ABR9LQK6</accession>